<organism evidence="1 2">
    <name type="scientific">Streptomyces albiaxialis</name>
    <dbReference type="NCBI Taxonomy" id="329523"/>
    <lineage>
        <taxon>Bacteria</taxon>
        <taxon>Bacillati</taxon>
        <taxon>Actinomycetota</taxon>
        <taxon>Actinomycetes</taxon>
        <taxon>Kitasatosporales</taxon>
        <taxon>Streptomycetaceae</taxon>
        <taxon>Streptomyces</taxon>
    </lineage>
</organism>
<proteinExistence type="predicted"/>
<dbReference type="RefSeq" id="WP_344534597.1">
    <property type="nucleotide sequence ID" value="NZ_BAAAPE010000023.1"/>
</dbReference>
<name>A0ABN2WWW1_9ACTN</name>
<protein>
    <submittedName>
        <fullName evidence="1">Uncharacterized protein</fullName>
    </submittedName>
</protein>
<dbReference type="Pfam" id="PF11662">
    <property type="entry name" value="DUF3263"/>
    <property type="match status" value="1"/>
</dbReference>
<dbReference type="EMBL" id="BAAAPE010000023">
    <property type="protein sequence ID" value="GAA2100656.1"/>
    <property type="molecule type" value="Genomic_DNA"/>
</dbReference>
<sequence>MPTPELTDTDRALLRVAAAHAPGHIPGPLARRIREDLGLSTTQYTQRLLALLRSPEGTAAAPTLARQWHGYLDHMAAARGETRP</sequence>
<dbReference type="InterPro" id="IPR021678">
    <property type="entry name" value="DUF3263"/>
</dbReference>
<dbReference type="Proteomes" id="UP001500016">
    <property type="component" value="Unassembled WGS sequence"/>
</dbReference>
<comment type="caution">
    <text evidence="1">The sequence shown here is derived from an EMBL/GenBank/DDBJ whole genome shotgun (WGS) entry which is preliminary data.</text>
</comment>
<gene>
    <name evidence="1" type="ORF">GCM10009801_73340</name>
</gene>
<keyword evidence="2" id="KW-1185">Reference proteome</keyword>
<evidence type="ECO:0000313" key="2">
    <source>
        <dbReference type="Proteomes" id="UP001500016"/>
    </source>
</evidence>
<accession>A0ABN2WWW1</accession>
<evidence type="ECO:0000313" key="1">
    <source>
        <dbReference type="EMBL" id="GAA2100656.1"/>
    </source>
</evidence>
<reference evidence="1 2" key="1">
    <citation type="journal article" date="2019" name="Int. J. Syst. Evol. Microbiol.">
        <title>The Global Catalogue of Microorganisms (GCM) 10K type strain sequencing project: providing services to taxonomists for standard genome sequencing and annotation.</title>
        <authorList>
            <consortium name="The Broad Institute Genomics Platform"/>
            <consortium name="The Broad Institute Genome Sequencing Center for Infectious Disease"/>
            <person name="Wu L."/>
            <person name="Ma J."/>
        </authorList>
    </citation>
    <scope>NUCLEOTIDE SEQUENCE [LARGE SCALE GENOMIC DNA]</scope>
    <source>
        <strain evidence="1 2">JCM 15478</strain>
    </source>
</reference>